<organism evidence="2 3">
    <name type="scientific">Providencia rettgeri</name>
    <dbReference type="NCBI Taxonomy" id="587"/>
    <lineage>
        <taxon>Bacteria</taxon>
        <taxon>Pseudomonadati</taxon>
        <taxon>Pseudomonadota</taxon>
        <taxon>Gammaproteobacteria</taxon>
        <taxon>Enterobacterales</taxon>
        <taxon>Morganellaceae</taxon>
        <taxon>Providencia</taxon>
    </lineage>
</organism>
<evidence type="ECO:0000313" key="3">
    <source>
        <dbReference type="Proteomes" id="UP000216001"/>
    </source>
</evidence>
<feature type="domain" description="AntA/AntB antirepressor" evidence="1">
    <location>
        <begin position="44"/>
        <end position="118"/>
    </location>
</feature>
<dbReference type="Pfam" id="PF08346">
    <property type="entry name" value="AntA"/>
    <property type="match status" value="1"/>
</dbReference>
<name>A0A264VU28_PRORE</name>
<dbReference type="Proteomes" id="UP000216001">
    <property type="component" value="Unassembled WGS sequence"/>
</dbReference>
<evidence type="ECO:0000259" key="1">
    <source>
        <dbReference type="Pfam" id="PF08346"/>
    </source>
</evidence>
<dbReference type="RefSeq" id="WP_094961491.1">
    <property type="nucleotide sequence ID" value="NZ_NOWC01000009.1"/>
</dbReference>
<accession>A0A264VU28</accession>
<dbReference type="EMBL" id="NOWC01000009">
    <property type="protein sequence ID" value="OZS74802.1"/>
    <property type="molecule type" value="Genomic_DNA"/>
</dbReference>
<protein>
    <submittedName>
        <fullName evidence="2">Phage antirepressor Ant</fullName>
    </submittedName>
</protein>
<reference evidence="2 3" key="1">
    <citation type="submission" date="2017-07" db="EMBL/GenBank/DDBJ databases">
        <title>blaIMP-27 on transferable plasmids in Proteus mirabilis and Providencia rettgeri.</title>
        <authorList>
            <person name="Potter R."/>
        </authorList>
    </citation>
    <scope>NUCLEOTIDE SEQUENCE [LARGE SCALE GENOMIC DNA]</scope>
    <source>
        <strain evidence="2 3">PR1</strain>
    </source>
</reference>
<proteinExistence type="predicted"/>
<evidence type="ECO:0000313" key="2">
    <source>
        <dbReference type="EMBL" id="OZS74802.1"/>
    </source>
</evidence>
<dbReference type="InterPro" id="IPR013557">
    <property type="entry name" value="AntA/B_antirep"/>
</dbReference>
<sequence length="263" mass="30444">MNSMKNNSLIAGGFAHPKNELTSTFDNLIPVIDSNINGKRTQTVSSRKLHSFLKVGRDYTSWIKGRIKQYGFIEDIDYFIVENLSSPKRGSAKFRQQIEHDYIVSLNMGKELSMVERNDQGKLARQYFIECEERLRRIAPEEYKAAIQNWRKNRVAACEDHKNMAEAMKGYIERTGDNQKGFAYSNESRFINKLVLGINPTQWAKNKGIKSKDIRDNLSIEQLQLLTYLEERNCTLLDLDTSTAQRKTQLTKLAQRWLVKRVG</sequence>
<gene>
    <name evidence="2" type="ORF">CHI95_09460</name>
</gene>
<dbReference type="AlphaFoldDB" id="A0A264VU28"/>
<comment type="caution">
    <text evidence="2">The sequence shown here is derived from an EMBL/GenBank/DDBJ whole genome shotgun (WGS) entry which is preliminary data.</text>
</comment>